<evidence type="ECO:0000256" key="1">
    <source>
        <dbReference type="SAM" id="MobiDB-lite"/>
    </source>
</evidence>
<feature type="compositionally biased region" description="Basic and acidic residues" evidence="1">
    <location>
        <begin position="20"/>
        <end position="30"/>
    </location>
</feature>
<evidence type="ECO:0000313" key="2">
    <source>
        <dbReference type="Proteomes" id="UP000036681"/>
    </source>
</evidence>
<feature type="region of interest" description="Disordered" evidence="1">
    <location>
        <begin position="1"/>
        <end position="30"/>
    </location>
</feature>
<dbReference type="AlphaFoldDB" id="A0A0M3I5U2"/>
<proteinExistence type="predicted"/>
<reference evidence="3" key="1">
    <citation type="submission" date="2017-02" db="UniProtKB">
        <authorList>
            <consortium name="WormBaseParasite"/>
        </authorList>
    </citation>
    <scope>IDENTIFICATION</scope>
</reference>
<dbReference type="Proteomes" id="UP000036681">
    <property type="component" value="Unplaced"/>
</dbReference>
<protein>
    <submittedName>
        <fullName evidence="3">Uncharacterized protein</fullName>
    </submittedName>
</protein>
<dbReference type="WBParaSite" id="ALUE_0001235001-mRNA-1">
    <property type="protein sequence ID" value="ALUE_0001235001-mRNA-1"/>
    <property type="gene ID" value="ALUE_0001235001"/>
</dbReference>
<keyword evidence="2" id="KW-1185">Reference proteome</keyword>
<evidence type="ECO:0000313" key="3">
    <source>
        <dbReference type="WBParaSite" id="ALUE_0001235001-mRNA-1"/>
    </source>
</evidence>
<accession>A0A0M3I5U2</accession>
<sequence length="48" mass="5119">MPEQIRGSAAASSPGVTAESCRRSSHPCERDPICWSPFSISVINCSPL</sequence>
<organism evidence="2 3">
    <name type="scientific">Ascaris lumbricoides</name>
    <name type="common">Giant roundworm</name>
    <dbReference type="NCBI Taxonomy" id="6252"/>
    <lineage>
        <taxon>Eukaryota</taxon>
        <taxon>Metazoa</taxon>
        <taxon>Ecdysozoa</taxon>
        <taxon>Nematoda</taxon>
        <taxon>Chromadorea</taxon>
        <taxon>Rhabditida</taxon>
        <taxon>Spirurina</taxon>
        <taxon>Ascaridomorpha</taxon>
        <taxon>Ascaridoidea</taxon>
        <taxon>Ascarididae</taxon>
        <taxon>Ascaris</taxon>
    </lineage>
</organism>
<name>A0A0M3I5U2_ASCLU</name>